<keyword evidence="7" id="KW-1185">Reference proteome</keyword>
<dbReference type="InterPro" id="IPR044665">
    <property type="entry name" value="E_coli_cyclophilin_A-like"/>
</dbReference>
<protein>
    <recommendedName>
        <fullName evidence="1">peptidylprolyl isomerase</fullName>
        <ecNumber evidence="1">5.2.1.8</ecNumber>
    </recommendedName>
</protein>
<organism evidence="6 7">
    <name type="scientific">Ficus carica</name>
    <name type="common">Common fig</name>
    <dbReference type="NCBI Taxonomy" id="3494"/>
    <lineage>
        <taxon>Eukaryota</taxon>
        <taxon>Viridiplantae</taxon>
        <taxon>Streptophyta</taxon>
        <taxon>Embryophyta</taxon>
        <taxon>Tracheophyta</taxon>
        <taxon>Spermatophyta</taxon>
        <taxon>Magnoliopsida</taxon>
        <taxon>eudicotyledons</taxon>
        <taxon>Gunneridae</taxon>
        <taxon>Pentapetalae</taxon>
        <taxon>rosids</taxon>
        <taxon>fabids</taxon>
        <taxon>Rosales</taxon>
        <taxon>Moraceae</taxon>
        <taxon>Ficeae</taxon>
        <taxon>Ficus</taxon>
    </lineage>
</organism>
<evidence type="ECO:0000256" key="1">
    <source>
        <dbReference type="ARBA" id="ARBA00013194"/>
    </source>
</evidence>
<evidence type="ECO:0000313" key="6">
    <source>
        <dbReference type="EMBL" id="GMN41202.1"/>
    </source>
</evidence>
<reference evidence="6" key="1">
    <citation type="submission" date="2023-07" db="EMBL/GenBank/DDBJ databases">
        <title>draft genome sequence of fig (Ficus carica).</title>
        <authorList>
            <person name="Takahashi T."/>
            <person name="Nishimura K."/>
        </authorList>
    </citation>
    <scope>NUCLEOTIDE SEQUENCE</scope>
</reference>
<evidence type="ECO:0000256" key="2">
    <source>
        <dbReference type="ARBA" id="ARBA00023078"/>
    </source>
</evidence>
<sequence length="69" mass="7735">MEVEKPLEVITESVKVVRSKALDSVERNVRQAYRSLKQGKNMIASGLAESKKQHGIELLDKLEVGLDEL</sequence>
<proteinExistence type="predicted"/>
<dbReference type="Proteomes" id="UP001187192">
    <property type="component" value="Unassembled WGS sequence"/>
</dbReference>
<dbReference type="GO" id="GO:0003755">
    <property type="term" value="F:peptidyl-prolyl cis-trans isomerase activity"/>
    <property type="evidence" value="ECO:0007669"/>
    <property type="project" value="UniProtKB-KW"/>
</dbReference>
<dbReference type="InterPro" id="IPR048563">
    <property type="entry name" value="CYP38_PsbQ-like"/>
</dbReference>
<dbReference type="AlphaFoldDB" id="A0AA88D4I5"/>
<dbReference type="PANTHER" id="PTHR43246">
    <property type="entry name" value="PEPTIDYL-PROLYL CIS-TRANS ISOMERASE CYP38, CHLOROPLASTIC"/>
    <property type="match status" value="1"/>
</dbReference>
<evidence type="ECO:0000313" key="7">
    <source>
        <dbReference type="Proteomes" id="UP001187192"/>
    </source>
</evidence>
<accession>A0AA88D4I5</accession>
<dbReference type="EC" id="5.2.1.8" evidence="1"/>
<keyword evidence="2" id="KW-0793">Thylakoid</keyword>
<dbReference type="InterPro" id="IPR023222">
    <property type="entry name" value="PsbQ-like_dom_sf"/>
</dbReference>
<keyword evidence="3" id="KW-0697">Rotamase</keyword>
<dbReference type="EMBL" id="BTGU01000012">
    <property type="protein sequence ID" value="GMN41202.1"/>
    <property type="molecule type" value="Genomic_DNA"/>
</dbReference>
<dbReference type="Gene3D" id="1.20.120.290">
    <property type="entry name" value="Oxygen-evolving enhancer protein 3 (PsbQ), four-helix up-down bundle"/>
    <property type="match status" value="1"/>
</dbReference>
<evidence type="ECO:0000256" key="4">
    <source>
        <dbReference type="ARBA" id="ARBA00023235"/>
    </source>
</evidence>
<name>A0AA88D4I5_FICCA</name>
<feature type="domain" description="Peptidyl-prolyl cis-trans isomerase CYP38-like PsbQ-like" evidence="5">
    <location>
        <begin position="2"/>
        <end position="69"/>
    </location>
</feature>
<evidence type="ECO:0000259" key="5">
    <source>
        <dbReference type="Pfam" id="PF21329"/>
    </source>
</evidence>
<dbReference type="Pfam" id="PF21329">
    <property type="entry name" value="CYP38_PsbQ-like"/>
    <property type="match status" value="1"/>
</dbReference>
<comment type="caution">
    <text evidence="6">The sequence shown here is derived from an EMBL/GenBank/DDBJ whole genome shotgun (WGS) entry which is preliminary data.</text>
</comment>
<gene>
    <name evidence="6" type="ORF">TIFTF001_010428</name>
</gene>
<keyword evidence="4" id="KW-0413">Isomerase</keyword>
<evidence type="ECO:0000256" key="3">
    <source>
        <dbReference type="ARBA" id="ARBA00023110"/>
    </source>
</evidence>